<proteinExistence type="predicted"/>
<dbReference type="PANTHER" id="PTHR33710">
    <property type="entry name" value="BNAC02G09200D PROTEIN"/>
    <property type="match status" value="1"/>
</dbReference>
<dbReference type="SUPFAM" id="SSF56219">
    <property type="entry name" value="DNase I-like"/>
    <property type="match status" value="1"/>
</dbReference>
<sequence>MEKIKRILNFDNCFVIDALNKSGGIYASYDSQIRKRQWEVIKRRKELWGKNWIIIGDFNDLCSNKEKWGGRIREEWSFQNFKQFISENQLVDIGYEGNLWTWTNLWQKGEIKQRLDRKLSSGEWASLFDQAKCTHMESIASDHSMLVLDTTPQGRKNKKRFVFDKRWTKREGISDVIKEGWNERVVGSRMFRVTSKVKKCRVALLKWRNNFIDHSKKAISQLKVQLEKEKSSESEGRSGRLARLKQQLSRAYKDEEQYWS</sequence>
<evidence type="ECO:0008006" key="3">
    <source>
        <dbReference type="Google" id="ProtNLM"/>
    </source>
</evidence>
<evidence type="ECO:0000313" key="1">
    <source>
        <dbReference type="Proteomes" id="UP001652660"/>
    </source>
</evidence>
<accession>A0ABM4W8S8</accession>
<dbReference type="InterPro" id="IPR036691">
    <property type="entry name" value="Endo/exonu/phosph_ase_sf"/>
</dbReference>
<reference evidence="2" key="1">
    <citation type="submission" date="2025-08" db="UniProtKB">
        <authorList>
            <consortium name="RefSeq"/>
        </authorList>
    </citation>
    <scope>IDENTIFICATION</scope>
    <source>
        <tissue evidence="2">Leaves</tissue>
    </source>
</reference>
<dbReference type="RefSeq" id="XP_071928150.1">
    <property type="nucleotide sequence ID" value="XM_072072049.1"/>
</dbReference>
<organism evidence="1 2">
    <name type="scientific">Coffea arabica</name>
    <name type="common">Arabian coffee</name>
    <dbReference type="NCBI Taxonomy" id="13443"/>
    <lineage>
        <taxon>Eukaryota</taxon>
        <taxon>Viridiplantae</taxon>
        <taxon>Streptophyta</taxon>
        <taxon>Embryophyta</taxon>
        <taxon>Tracheophyta</taxon>
        <taxon>Spermatophyta</taxon>
        <taxon>Magnoliopsida</taxon>
        <taxon>eudicotyledons</taxon>
        <taxon>Gunneridae</taxon>
        <taxon>Pentapetalae</taxon>
        <taxon>asterids</taxon>
        <taxon>lamiids</taxon>
        <taxon>Gentianales</taxon>
        <taxon>Rubiaceae</taxon>
        <taxon>Ixoroideae</taxon>
        <taxon>Gardenieae complex</taxon>
        <taxon>Bertiereae - Coffeeae clade</taxon>
        <taxon>Coffeeae</taxon>
        <taxon>Coffea</taxon>
    </lineage>
</organism>
<dbReference type="PANTHER" id="PTHR33710:SF71">
    <property type="entry name" value="ENDONUCLEASE_EXONUCLEASE_PHOSPHATASE DOMAIN-CONTAINING PROTEIN"/>
    <property type="match status" value="1"/>
</dbReference>
<dbReference type="GeneID" id="140021284"/>
<keyword evidence="1" id="KW-1185">Reference proteome</keyword>
<gene>
    <name evidence="2" type="primary">LOC140021284</name>
</gene>
<protein>
    <recommendedName>
        <fullName evidence="3">Endonuclease/exonuclease/phosphatase domain-containing protein</fullName>
    </recommendedName>
</protein>
<evidence type="ECO:0000313" key="2">
    <source>
        <dbReference type="RefSeq" id="XP_071928150.1"/>
    </source>
</evidence>
<dbReference type="Proteomes" id="UP001652660">
    <property type="component" value="Chromosome 11e"/>
</dbReference>
<dbReference type="Gene3D" id="3.60.10.10">
    <property type="entry name" value="Endonuclease/exonuclease/phosphatase"/>
    <property type="match status" value="1"/>
</dbReference>
<name>A0ABM4W8S8_COFAR</name>